<dbReference type="SUPFAM" id="SSF55200">
    <property type="entry name" value="Translation initiation factor IF3, C-terminal domain"/>
    <property type="match status" value="1"/>
</dbReference>
<dbReference type="Pfam" id="PF00707">
    <property type="entry name" value="IF3_C"/>
    <property type="match status" value="1"/>
</dbReference>
<evidence type="ECO:0000256" key="5">
    <source>
        <dbReference type="NCBIfam" id="TIGR00168"/>
    </source>
</evidence>
<organism evidence="8 9">
    <name type="scientific">Candidatus Azambacteria bacterium GW2011_GWA1_42_19</name>
    <dbReference type="NCBI Taxonomy" id="1618609"/>
    <lineage>
        <taxon>Bacteria</taxon>
        <taxon>Candidatus Azamiibacteriota</taxon>
    </lineage>
</organism>
<feature type="domain" description="Translation initiation factor 3 C-terminal" evidence="6">
    <location>
        <begin position="83"/>
        <end position="167"/>
    </location>
</feature>
<dbReference type="InterPro" id="IPR036787">
    <property type="entry name" value="T_IF-3_N_sf"/>
</dbReference>
<feature type="domain" description="Translation initiation factor 3 N-terminal" evidence="7">
    <location>
        <begin position="7"/>
        <end position="75"/>
    </location>
</feature>
<comment type="similarity">
    <text evidence="1 4">Belongs to the IF-3 family.</text>
</comment>
<evidence type="ECO:0000256" key="1">
    <source>
        <dbReference type="ARBA" id="ARBA00005439"/>
    </source>
</evidence>
<proteinExistence type="inferred from homology"/>
<dbReference type="InterPro" id="IPR036788">
    <property type="entry name" value="T_IF-3_C_sf"/>
</dbReference>
<evidence type="ECO:0000313" key="9">
    <source>
        <dbReference type="Proteomes" id="UP000034951"/>
    </source>
</evidence>
<evidence type="ECO:0000256" key="3">
    <source>
        <dbReference type="ARBA" id="ARBA00022917"/>
    </source>
</evidence>
<dbReference type="GO" id="GO:0032790">
    <property type="term" value="P:ribosome disassembly"/>
    <property type="evidence" value="ECO:0007669"/>
    <property type="project" value="TreeGrafter"/>
</dbReference>
<accession>A0A0G0Z8W6</accession>
<dbReference type="NCBIfam" id="TIGR00168">
    <property type="entry name" value="infC"/>
    <property type="match status" value="1"/>
</dbReference>
<dbReference type="PATRIC" id="fig|1618609.3.peg.613"/>
<keyword evidence="2 4" id="KW-0396">Initiation factor</keyword>
<comment type="subunit">
    <text evidence="4">Monomer.</text>
</comment>
<evidence type="ECO:0000313" key="8">
    <source>
        <dbReference type="EMBL" id="KKS45117.1"/>
    </source>
</evidence>
<evidence type="ECO:0000259" key="6">
    <source>
        <dbReference type="Pfam" id="PF00707"/>
    </source>
</evidence>
<sequence length="175" mass="19974">MSTSYRINFQIKAKEVRLLREDGTQVGIVPLDDALSQSKTAGVDLVEIAPMAVPPVVKLIDYKKFQYQLAKKERQSKSTQKKVDLKEIRLTPFMADNDFQVKVTRGREFLTDGHKVRVCVKFVGRQLGHKEFGDIMMQKVFAALSDICQVDQQPKWMGRQYITTLSPVKNAKVKN</sequence>
<dbReference type="GO" id="GO:0005829">
    <property type="term" value="C:cytosol"/>
    <property type="evidence" value="ECO:0007669"/>
    <property type="project" value="TreeGrafter"/>
</dbReference>
<dbReference type="AlphaFoldDB" id="A0A0G0Z8W6"/>
<dbReference type="PANTHER" id="PTHR10938">
    <property type="entry name" value="TRANSLATION INITIATION FACTOR IF-3"/>
    <property type="match status" value="1"/>
</dbReference>
<dbReference type="InterPro" id="IPR001288">
    <property type="entry name" value="Translation_initiation_fac_3"/>
</dbReference>
<dbReference type="GO" id="GO:0003743">
    <property type="term" value="F:translation initiation factor activity"/>
    <property type="evidence" value="ECO:0007669"/>
    <property type="project" value="UniProtKB-UniRule"/>
</dbReference>
<dbReference type="HAMAP" id="MF_00080">
    <property type="entry name" value="IF_3"/>
    <property type="match status" value="1"/>
</dbReference>
<protein>
    <recommendedName>
        <fullName evidence="4 5">Translation initiation factor IF-3</fullName>
    </recommendedName>
</protein>
<gene>
    <name evidence="4" type="primary">infC</name>
    <name evidence="8" type="ORF">UV10_C0033G0013</name>
</gene>
<comment type="caution">
    <text evidence="8">The sequence shown here is derived from an EMBL/GenBank/DDBJ whole genome shotgun (WGS) entry which is preliminary data.</text>
</comment>
<comment type="function">
    <text evidence="4">IF-3 binds to the 30S ribosomal subunit and shifts the equilibrium between 70S ribosomes and their 50S and 30S subunits in favor of the free subunits, thus enhancing the availability of 30S subunits on which protein synthesis initiation begins.</text>
</comment>
<reference evidence="8 9" key="1">
    <citation type="journal article" date="2015" name="Nature">
        <title>rRNA introns, odd ribosomes, and small enigmatic genomes across a large radiation of phyla.</title>
        <authorList>
            <person name="Brown C.T."/>
            <person name="Hug L.A."/>
            <person name="Thomas B.C."/>
            <person name="Sharon I."/>
            <person name="Castelle C.J."/>
            <person name="Singh A."/>
            <person name="Wilkins M.J."/>
            <person name="Williams K.H."/>
            <person name="Banfield J.F."/>
        </authorList>
    </citation>
    <scope>NUCLEOTIDE SEQUENCE [LARGE SCALE GENOMIC DNA]</scope>
</reference>
<dbReference type="GO" id="GO:0043022">
    <property type="term" value="F:ribosome binding"/>
    <property type="evidence" value="ECO:0007669"/>
    <property type="project" value="TreeGrafter"/>
</dbReference>
<evidence type="ECO:0000259" key="7">
    <source>
        <dbReference type="Pfam" id="PF05198"/>
    </source>
</evidence>
<dbReference type="Proteomes" id="UP000034951">
    <property type="component" value="Unassembled WGS sequence"/>
</dbReference>
<dbReference type="InterPro" id="IPR019815">
    <property type="entry name" value="Translation_initiation_fac_3_C"/>
</dbReference>
<dbReference type="SUPFAM" id="SSF54364">
    <property type="entry name" value="Translation initiation factor IF3, N-terminal domain"/>
    <property type="match status" value="1"/>
</dbReference>
<evidence type="ECO:0000256" key="2">
    <source>
        <dbReference type="ARBA" id="ARBA00022540"/>
    </source>
</evidence>
<dbReference type="Pfam" id="PF05198">
    <property type="entry name" value="IF3_N"/>
    <property type="match status" value="1"/>
</dbReference>
<evidence type="ECO:0000256" key="4">
    <source>
        <dbReference type="HAMAP-Rule" id="MF_00080"/>
    </source>
</evidence>
<dbReference type="EMBL" id="LCDE01000033">
    <property type="protein sequence ID" value="KKS45117.1"/>
    <property type="molecule type" value="Genomic_DNA"/>
</dbReference>
<dbReference type="InterPro" id="IPR019814">
    <property type="entry name" value="Translation_initiation_fac_3_N"/>
</dbReference>
<dbReference type="PANTHER" id="PTHR10938:SF0">
    <property type="entry name" value="TRANSLATION INITIATION FACTOR IF-3, MITOCHONDRIAL"/>
    <property type="match status" value="1"/>
</dbReference>
<keyword evidence="4" id="KW-0963">Cytoplasm</keyword>
<dbReference type="GO" id="GO:0016020">
    <property type="term" value="C:membrane"/>
    <property type="evidence" value="ECO:0007669"/>
    <property type="project" value="TreeGrafter"/>
</dbReference>
<name>A0A0G0Z8W6_9BACT</name>
<keyword evidence="3 4" id="KW-0648">Protein biosynthesis</keyword>
<dbReference type="Gene3D" id="3.10.20.80">
    <property type="entry name" value="Translation initiation factor 3 (IF-3), N-terminal domain"/>
    <property type="match status" value="1"/>
</dbReference>
<dbReference type="Gene3D" id="3.30.110.10">
    <property type="entry name" value="Translation initiation factor 3 (IF-3), C-terminal domain"/>
    <property type="match status" value="1"/>
</dbReference>
<comment type="subcellular location">
    <subcellularLocation>
        <location evidence="4">Cytoplasm</location>
    </subcellularLocation>
</comment>